<evidence type="ECO:0000313" key="1">
    <source>
        <dbReference type="EMBL" id="APE44896.1"/>
    </source>
</evidence>
<reference evidence="1 2" key="1">
    <citation type="submission" date="2016-11" db="EMBL/GenBank/DDBJ databases">
        <title>Complete genome sequence of Sulfitobacter sp. AM1-D1, a toxic bacteria associated with marine dinoflagellate Alexandrium minutum in East China Sea.</title>
        <authorList>
            <person name="Yang Q."/>
            <person name="Zhang X."/>
            <person name="Tian X."/>
        </authorList>
    </citation>
    <scope>NUCLEOTIDE SEQUENCE [LARGE SCALE GENOMIC DNA]</scope>
    <source>
        <strain evidence="1 2">AM1-D1</strain>
    </source>
</reference>
<accession>A0A1J0WL60</accession>
<dbReference type="EMBL" id="CP018076">
    <property type="protein sequence ID" value="APE44896.1"/>
    <property type="molecule type" value="Genomic_DNA"/>
</dbReference>
<dbReference type="Proteomes" id="UP000181897">
    <property type="component" value="Chromosome"/>
</dbReference>
<dbReference type="Gene3D" id="3.30.10.10">
    <property type="entry name" value="Trypsin Inhibitor V, subunit A"/>
    <property type="match status" value="1"/>
</dbReference>
<protein>
    <recommendedName>
        <fullName evidence="3">Peptidase inhibitor I78 family protein</fullName>
    </recommendedName>
</protein>
<dbReference type="RefSeq" id="WP_071973242.1">
    <property type="nucleotide sequence ID" value="NZ_CP018076.1"/>
</dbReference>
<dbReference type="PROSITE" id="PS51257">
    <property type="entry name" value="PROKAR_LIPOPROTEIN"/>
    <property type="match status" value="1"/>
</dbReference>
<proteinExistence type="predicted"/>
<evidence type="ECO:0008006" key="3">
    <source>
        <dbReference type="Google" id="ProtNLM"/>
    </source>
</evidence>
<dbReference type="KEGG" id="suam:BOO69_16895"/>
<dbReference type="AlphaFoldDB" id="A0A1J0WL60"/>
<organism evidence="1 2">
    <name type="scientific">Sulfitobacter alexandrii</name>
    <dbReference type="NCBI Taxonomy" id="1917485"/>
    <lineage>
        <taxon>Bacteria</taxon>
        <taxon>Pseudomonadati</taxon>
        <taxon>Pseudomonadota</taxon>
        <taxon>Alphaproteobacteria</taxon>
        <taxon>Rhodobacterales</taxon>
        <taxon>Roseobacteraceae</taxon>
        <taxon>Sulfitobacter</taxon>
    </lineage>
</organism>
<dbReference type="Pfam" id="PF11720">
    <property type="entry name" value="Inhibitor_I78"/>
    <property type="match status" value="1"/>
</dbReference>
<name>A0A1J0WL60_9RHOB</name>
<gene>
    <name evidence="1" type="ORF">BOO69_16895</name>
</gene>
<dbReference type="InterPro" id="IPR021719">
    <property type="entry name" value="Prot_inh_I78"/>
</dbReference>
<sequence length="93" mass="9574">MKTPLALITAATLAACGPQPGGGEAARGNADGPDTCNAASYAGMIGQDAVVALSIPEPKRQYRLGDPVTMDFNPDRVNVVLDETDTIIDIKCG</sequence>
<dbReference type="OrthoDB" id="8724542at2"/>
<evidence type="ECO:0000313" key="2">
    <source>
        <dbReference type="Proteomes" id="UP000181897"/>
    </source>
</evidence>
<keyword evidence="2" id="KW-1185">Reference proteome</keyword>